<feature type="transmembrane region" description="Helical" evidence="1">
    <location>
        <begin position="107"/>
        <end position="125"/>
    </location>
</feature>
<name>A0ABP3LET2_9ACTN</name>
<proteinExistence type="predicted"/>
<gene>
    <name evidence="2" type="ORF">GCM10009544_65750</name>
</gene>
<keyword evidence="1" id="KW-0812">Transmembrane</keyword>
<evidence type="ECO:0000256" key="1">
    <source>
        <dbReference type="SAM" id="Phobius"/>
    </source>
</evidence>
<evidence type="ECO:0008006" key="4">
    <source>
        <dbReference type="Google" id="ProtNLM"/>
    </source>
</evidence>
<feature type="transmembrane region" description="Helical" evidence="1">
    <location>
        <begin position="82"/>
        <end position="100"/>
    </location>
</feature>
<dbReference type="Proteomes" id="UP001499895">
    <property type="component" value="Unassembled WGS sequence"/>
</dbReference>
<evidence type="ECO:0000313" key="2">
    <source>
        <dbReference type="EMBL" id="GAA0497163.1"/>
    </source>
</evidence>
<keyword evidence="1" id="KW-1133">Transmembrane helix</keyword>
<protein>
    <recommendedName>
        <fullName evidence="4">Integral membrane protein</fullName>
    </recommendedName>
</protein>
<dbReference type="RefSeq" id="WP_344097977.1">
    <property type="nucleotide sequence ID" value="NZ_BAAAHB010000173.1"/>
</dbReference>
<feature type="transmembrane region" description="Helical" evidence="1">
    <location>
        <begin position="275"/>
        <end position="291"/>
    </location>
</feature>
<keyword evidence="1" id="KW-0472">Membrane</keyword>
<dbReference type="EMBL" id="BAAAHB010000173">
    <property type="protein sequence ID" value="GAA0497163.1"/>
    <property type="molecule type" value="Genomic_DNA"/>
</dbReference>
<sequence>MSGDGTTPATAPRHTVLLVAVALAFAALQLVSGAGRLPLGWDESVYASQVSPHAPAAYFSAPRARGITWLAAPVAALTSSTAAVRMWMTLLACAGLVVAFRPWLRLLRPAVVVTAAALFAGLWVAQFYGAAVMPNLYVAFGALSATAWFLRAARGEGVRACGATAVSTAFTALVRPPDAAYLAVALLLGAVAVRAWRHRGAVAAVVAGLVVGCAPWTIEAAVRHAGFFAGLHTASDVQGGMGWHPDALLMQLHALNGPLLCRPCHIPWKHAELSLWWLALPVLVVAGLGAARRSGRLLTHLLPVLCAGALACPYLFLLDYSAPRFLLPSYALLALPVAEGAHAAATAVRGPWRAVATAAVTLCLAAHFASQYLVLERRVEDVAASRAANLRLVEQLHRIGIRPPCAITGEEAPMIAYAARCASPAVSGNNTSTTVPELLERARTVPLAVLARRPSPPHYARGWRRLEFSLSDERWYVFVPPRVVVPDGGAWAGGGSG</sequence>
<feature type="transmembrane region" description="Helical" evidence="1">
    <location>
        <begin position="298"/>
        <end position="317"/>
    </location>
</feature>
<keyword evidence="3" id="KW-1185">Reference proteome</keyword>
<reference evidence="3" key="1">
    <citation type="journal article" date="2019" name="Int. J. Syst. Evol. Microbiol.">
        <title>The Global Catalogue of Microorganisms (GCM) 10K type strain sequencing project: providing services to taxonomists for standard genome sequencing and annotation.</title>
        <authorList>
            <consortium name="The Broad Institute Genomics Platform"/>
            <consortium name="The Broad Institute Genome Sequencing Center for Infectious Disease"/>
            <person name="Wu L."/>
            <person name="Ma J."/>
        </authorList>
    </citation>
    <scope>NUCLEOTIDE SEQUENCE [LARGE SCALE GENOMIC DNA]</scope>
    <source>
        <strain evidence="3">JCM 10649</strain>
    </source>
</reference>
<feature type="transmembrane region" description="Helical" evidence="1">
    <location>
        <begin position="201"/>
        <end position="218"/>
    </location>
</feature>
<organism evidence="2 3">
    <name type="scientific">Streptomyces stramineus</name>
    <dbReference type="NCBI Taxonomy" id="173861"/>
    <lineage>
        <taxon>Bacteria</taxon>
        <taxon>Bacillati</taxon>
        <taxon>Actinomycetota</taxon>
        <taxon>Actinomycetes</taxon>
        <taxon>Kitasatosporales</taxon>
        <taxon>Streptomycetaceae</taxon>
        <taxon>Streptomyces</taxon>
    </lineage>
</organism>
<feature type="transmembrane region" description="Helical" evidence="1">
    <location>
        <begin position="179"/>
        <end position="196"/>
    </location>
</feature>
<comment type="caution">
    <text evidence="2">The sequence shown here is derived from an EMBL/GenBank/DDBJ whole genome shotgun (WGS) entry which is preliminary data.</text>
</comment>
<evidence type="ECO:0000313" key="3">
    <source>
        <dbReference type="Proteomes" id="UP001499895"/>
    </source>
</evidence>
<accession>A0ABP3LET2</accession>